<dbReference type="Gene3D" id="3.30.230.30">
    <property type="entry name" value="Impact, N-terminal domain"/>
    <property type="match status" value="1"/>
</dbReference>
<feature type="domain" description="Impact N-terminal" evidence="2">
    <location>
        <begin position="55"/>
        <end position="156"/>
    </location>
</feature>
<name>A0ABD3NSZ2_9STRA</name>
<proteinExistence type="inferred from homology"/>
<dbReference type="InterPro" id="IPR020568">
    <property type="entry name" value="Ribosomal_Su5_D2-typ_SF"/>
</dbReference>
<dbReference type="PANTHER" id="PTHR16301:SF25">
    <property type="entry name" value="PROTEIN IMPACT"/>
    <property type="match status" value="1"/>
</dbReference>
<organism evidence="3 4">
    <name type="scientific">Stephanodiscus triporus</name>
    <dbReference type="NCBI Taxonomy" id="2934178"/>
    <lineage>
        <taxon>Eukaryota</taxon>
        <taxon>Sar</taxon>
        <taxon>Stramenopiles</taxon>
        <taxon>Ochrophyta</taxon>
        <taxon>Bacillariophyta</taxon>
        <taxon>Coscinodiscophyceae</taxon>
        <taxon>Thalassiosirophycidae</taxon>
        <taxon>Stephanodiscales</taxon>
        <taxon>Stephanodiscaceae</taxon>
        <taxon>Stephanodiscus</taxon>
    </lineage>
</organism>
<dbReference type="Pfam" id="PF01205">
    <property type="entry name" value="Impact_N"/>
    <property type="match status" value="1"/>
</dbReference>
<dbReference type="AlphaFoldDB" id="A0ABD3NSZ2"/>
<reference evidence="3 4" key="1">
    <citation type="submission" date="2024-10" db="EMBL/GenBank/DDBJ databases">
        <title>Updated reference genomes for cyclostephanoid diatoms.</title>
        <authorList>
            <person name="Roberts W.R."/>
            <person name="Alverson A.J."/>
        </authorList>
    </citation>
    <scope>NUCLEOTIDE SEQUENCE [LARGE SCALE GENOMIC DNA]</scope>
    <source>
        <strain evidence="3 4">AJA276-08</strain>
    </source>
</reference>
<sequence>MEPMLEVRLSSSYPIGTNPPVLILHNIMMDPASMRGLLSDMMDASGPSKLMLVTVCVVTHIEHVQWVLANLIYGDKRMSGESHNMFAYRFFANDIVNGRIMLDNDDNGERGAGNKLSSLLEACRTKNVLVVVSRWFGGVHLGPVRFKWIASMARDGLEWGGFIGR</sequence>
<evidence type="ECO:0000259" key="2">
    <source>
        <dbReference type="Pfam" id="PF01205"/>
    </source>
</evidence>
<dbReference type="PANTHER" id="PTHR16301">
    <property type="entry name" value="IMPACT-RELATED"/>
    <property type="match status" value="1"/>
</dbReference>
<dbReference type="InterPro" id="IPR023582">
    <property type="entry name" value="Impact"/>
</dbReference>
<keyword evidence="4" id="KW-1185">Reference proteome</keyword>
<dbReference type="SUPFAM" id="SSF54211">
    <property type="entry name" value="Ribosomal protein S5 domain 2-like"/>
    <property type="match status" value="1"/>
</dbReference>
<gene>
    <name evidence="3" type="ORF">ACHAW5_007241</name>
</gene>
<evidence type="ECO:0000256" key="1">
    <source>
        <dbReference type="ARBA" id="ARBA00007665"/>
    </source>
</evidence>
<dbReference type="InterPro" id="IPR036956">
    <property type="entry name" value="Impact_N_sf"/>
</dbReference>
<dbReference type="InterPro" id="IPR001498">
    <property type="entry name" value="Impact_N"/>
</dbReference>
<comment type="similarity">
    <text evidence="1">Belongs to the IMPACT family.</text>
</comment>
<dbReference type="EMBL" id="JALLAZ020001194">
    <property type="protein sequence ID" value="KAL3778909.1"/>
    <property type="molecule type" value="Genomic_DNA"/>
</dbReference>
<dbReference type="Proteomes" id="UP001530315">
    <property type="component" value="Unassembled WGS sequence"/>
</dbReference>
<evidence type="ECO:0000313" key="4">
    <source>
        <dbReference type="Proteomes" id="UP001530315"/>
    </source>
</evidence>
<evidence type="ECO:0000313" key="3">
    <source>
        <dbReference type="EMBL" id="KAL3778909.1"/>
    </source>
</evidence>
<protein>
    <recommendedName>
        <fullName evidence="2">Impact N-terminal domain-containing protein</fullName>
    </recommendedName>
</protein>
<comment type="caution">
    <text evidence="3">The sequence shown here is derived from an EMBL/GenBank/DDBJ whole genome shotgun (WGS) entry which is preliminary data.</text>
</comment>
<accession>A0ABD3NSZ2</accession>